<evidence type="ECO:0000313" key="2">
    <source>
        <dbReference type="Proteomes" id="UP000276309"/>
    </source>
</evidence>
<dbReference type="OrthoDB" id="4845881at2"/>
<protein>
    <recommendedName>
        <fullName evidence="3">Carboxypeptidase regulatory-like domain-containing protein</fullName>
    </recommendedName>
</protein>
<name>A0A3G2L7R6_9FLAO</name>
<dbReference type="KEGG" id="emar:D1013_13210"/>
<evidence type="ECO:0000313" key="1">
    <source>
        <dbReference type="EMBL" id="AYN68266.1"/>
    </source>
</evidence>
<reference evidence="1 2" key="1">
    <citation type="submission" date="2018-08" db="EMBL/GenBank/DDBJ databases">
        <title>The reduced genetic potential of extracellular carbohydrate catabolism in Euzebyella marina RN62, a Flavobacteriia bacterium isolated from the hadal water.</title>
        <authorList>
            <person name="Xue C."/>
        </authorList>
    </citation>
    <scope>NUCLEOTIDE SEQUENCE [LARGE SCALE GENOMIC DNA]</scope>
    <source>
        <strain evidence="1 2">RN62</strain>
    </source>
</reference>
<keyword evidence="2" id="KW-1185">Reference proteome</keyword>
<dbReference type="EMBL" id="CP032050">
    <property type="protein sequence ID" value="AYN68266.1"/>
    <property type="molecule type" value="Genomic_DNA"/>
</dbReference>
<organism evidence="1 2">
    <name type="scientific">Euzebyella marina</name>
    <dbReference type="NCBI Taxonomy" id="1761453"/>
    <lineage>
        <taxon>Bacteria</taxon>
        <taxon>Pseudomonadati</taxon>
        <taxon>Bacteroidota</taxon>
        <taxon>Flavobacteriia</taxon>
        <taxon>Flavobacteriales</taxon>
        <taxon>Flavobacteriaceae</taxon>
        <taxon>Euzebyella</taxon>
    </lineage>
</organism>
<dbReference type="Proteomes" id="UP000276309">
    <property type="component" value="Chromosome"/>
</dbReference>
<dbReference type="AlphaFoldDB" id="A0A3G2L7R6"/>
<evidence type="ECO:0008006" key="3">
    <source>
        <dbReference type="Google" id="ProtNLM"/>
    </source>
</evidence>
<dbReference type="RefSeq" id="WP_121849281.1">
    <property type="nucleotide sequence ID" value="NZ_CP032050.1"/>
</dbReference>
<gene>
    <name evidence="1" type="ORF">D1013_13210</name>
</gene>
<proteinExistence type="predicted"/>
<accession>A0A3G2L7R6</accession>
<sequence>MDYFIRGNFCAALFRDILEPIMEAEVRIYHQLGPECDPPSNSATKELKLLSEKEVSAKKNCLIGTAQTDKFGNYSFNLPQTYRNTPIAIDILLKQAPRQKEGKHKPIQVFIRKLNPIWRSSDDCFIYRYNYSFPFEDWYQIRKLFDAWTIYGKITLESSGTSQVSGLEVTAMDVDWIHDDFLGKALTNDKGYFRIDYGSADYKKTFLSPLINVETPVRTIRGPGVYFQVADSDGAVIYKEERKVGHYESRKNIPRCFFVDLHLAAENVPDKKRI</sequence>